<evidence type="ECO:0000313" key="4">
    <source>
        <dbReference type="Proteomes" id="UP000280507"/>
    </source>
</evidence>
<evidence type="ECO:0008006" key="5">
    <source>
        <dbReference type="Google" id="ProtNLM"/>
    </source>
</evidence>
<dbReference type="RefSeq" id="WP_123094575.1">
    <property type="nucleotide sequence ID" value="NZ_RIZG01000002.1"/>
</dbReference>
<dbReference type="EMBL" id="RIZG01000002">
    <property type="protein sequence ID" value="RNF52026.1"/>
    <property type="molecule type" value="Genomic_DNA"/>
</dbReference>
<feature type="compositionally biased region" description="Polar residues" evidence="1">
    <location>
        <begin position="183"/>
        <end position="205"/>
    </location>
</feature>
<evidence type="ECO:0000313" key="3">
    <source>
        <dbReference type="EMBL" id="RNF52026.1"/>
    </source>
</evidence>
<feature type="chain" id="PRO_5018221232" description="Lipoprotein" evidence="2">
    <location>
        <begin position="21"/>
        <end position="296"/>
    </location>
</feature>
<keyword evidence="4" id="KW-1185">Reference proteome</keyword>
<dbReference type="PROSITE" id="PS51257">
    <property type="entry name" value="PROKAR_LIPOPROTEIN"/>
    <property type="match status" value="1"/>
</dbReference>
<reference evidence="3 4" key="1">
    <citation type="journal article" date="2012" name="Int. J. Syst. Evol. Microbiol.">
        <title>Marinomonas hwangdonensis sp. nov., isolated from seawater.</title>
        <authorList>
            <person name="Jung Y.T."/>
            <person name="Oh T.K."/>
            <person name="Yoon J.H."/>
        </authorList>
    </citation>
    <scope>NUCLEOTIDE SEQUENCE [LARGE SCALE GENOMIC DNA]</scope>
    <source>
        <strain evidence="3 4">HDW-15</strain>
    </source>
</reference>
<name>A0A3M8Q7G0_9GAMM</name>
<dbReference type="AlphaFoldDB" id="A0A3M8Q7G0"/>
<evidence type="ECO:0000256" key="2">
    <source>
        <dbReference type="SAM" id="SignalP"/>
    </source>
</evidence>
<organism evidence="3 4">
    <name type="scientific">Marinomonas hwangdonensis</name>
    <dbReference type="NCBI Taxonomy" id="1053647"/>
    <lineage>
        <taxon>Bacteria</taxon>
        <taxon>Pseudomonadati</taxon>
        <taxon>Pseudomonadota</taxon>
        <taxon>Gammaproteobacteria</taxon>
        <taxon>Oceanospirillales</taxon>
        <taxon>Oceanospirillaceae</taxon>
        <taxon>Marinomonas</taxon>
    </lineage>
</organism>
<evidence type="ECO:0000256" key="1">
    <source>
        <dbReference type="SAM" id="MobiDB-lite"/>
    </source>
</evidence>
<feature type="signal peptide" evidence="2">
    <location>
        <begin position="1"/>
        <end position="20"/>
    </location>
</feature>
<protein>
    <recommendedName>
        <fullName evidence="5">Lipoprotein</fullName>
    </recommendedName>
</protein>
<sequence length="296" mass="33605">MIKWACFLIVVLFLTGCQGAMTTLKGNHSAETEQLTHVQPLRELNDDEESKENTTMLGQVADASIQKPSARVKRLSQAEQLTQNLIERGNQALSGNRLVTPEEDNANMYFQAALGRDPGNFYAIQGISKIVDLYTEWAWQAALNRQYSQASRYLDLARSVNSEDPVLLEMSSRIKDLHERRSVSNTALNAPQNSVRNDSTATNDSQDAKGGRQVPLEEGQFRLPKDLFSRSEEDIILQIQPIIDQVSALQSSIVIYWPNDKEARLLYQIINSRVTEFRVRAMTYHRADYRVELQQD</sequence>
<gene>
    <name evidence="3" type="ORF">EBI00_03690</name>
</gene>
<keyword evidence="2" id="KW-0732">Signal</keyword>
<dbReference type="Proteomes" id="UP000280507">
    <property type="component" value="Unassembled WGS sequence"/>
</dbReference>
<dbReference type="OrthoDB" id="5726612at2"/>
<feature type="region of interest" description="Disordered" evidence="1">
    <location>
        <begin position="181"/>
        <end position="215"/>
    </location>
</feature>
<accession>A0A3M8Q7G0</accession>
<proteinExistence type="predicted"/>
<comment type="caution">
    <text evidence="3">The sequence shown here is derived from an EMBL/GenBank/DDBJ whole genome shotgun (WGS) entry which is preliminary data.</text>
</comment>